<evidence type="ECO:0000256" key="3">
    <source>
        <dbReference type="ARBA" id="ARBA00022553"/>
    </source>
</evidence>
<keyword evidence="5" id="KW-0805">Transcription regulation</keyword>
<comment type="subcellular location">
    <subcellularLocation>
        <location evidence="1">Cytoplasm</location>
    </subcellularLocation>
</comment>
<evidence type="ECO:0000256" key="4">
    <source>
        <dbReference type="ARBA" id="ARBA00023012"/>
    </source>
</evidence>
<dbReference type="Gene3D" id="1.10.10.10">
    <property type="entry name" value="Winged helix-like DNA-binding domain superfamily/Winged helix DNA-binding domain"/>
    <property type="match status" value="1"/>
</dbReference>
<feature type="DNA-binding region" description="OmpR/PhoB-type" evidence="8">
    <location>
        <begin position="126"/>
        <end position="225"/>
    </location>
</feature>
<evidence type="ECO:0000313" key="11">
    <source>
        <dbReference type="Proteomes" id="UP000406256"/>
    </source>
</evidence>
<name>A0A5E4RSM9_9BURK</name>
<dbReference type="OrthoDB" id="6007214at2"/>
<dbReference type="InterPro" id="IPR036388">
    <property type="entry name" value="WH-like_DNA-bd_sf"/>
</dbReference>
<dbReference type="GO" id="GO:0000156">
    <property type="term" value="F:phosphorelay response regulator activity"/>
    <property type="evidence" value="ECO:0007669"/>
    <property type="project" value="TreeGrafter"/>
</dbReference>
<keyword evidence="11" id="KW-1185">Reference proteome</keyword>
<keyword evidence="4" id="KW-0902">Two-component regulatory system</keyword>
<dbReference type="GO" id="GO:0000976">
    <property type="term" value="F:transcription cis-regulatory region binding"/>
    <property type="evidence" value="ECO:0007669"/>
    <property type="project" value="TreeGrafter"/>
</dbReference>
<accession>A0A5E4RSM9</accession>
<feature type="domain" description="OmpR/PhoB-type" evidence="9">
    <location>
        <begin position="126"/>
        <end position="225"/>
    </location>
</feature>
<dbReference type="InterPro" id="IPR016032">
    <property type="entry name" value="Sig_transdc_resp-reg_C-effctor"/>
</dbReference>
<dbReference type="AlphaFoldDB" id="A0A5E4RSM9"/>
<dbReference type="PROSITE" id="PS51755">
    <property type="entry name" value="OMPR_PHOB"/>
    <property type="match status" value="1"/>
</dbReference>
<dbReference type="PANTHER" id="PTHR48111:SF35">
    <property type="entry name" value="TRANSCRIPTIONAL REGULATORY PROTEIN QSEB"/>
    <property type="match status" value="1"/>
</dbReference>
<reference evidence="10 11" key="1">
    <citation type="submission" date="2019-08" db="EMBL/GenBank/DDBJ databases">
        <authorList>
            <person name="Peeters C."/>
        </authorList>
    </citation>
    <scope>NUCLEOTIDE SEQUENCE [LARGE SCALE GENOMIC DNA]</scope>
    <source>
        <strain evidence="10 11">LMG 31108</strain>
    </source>
</reference>
<evidence type="ECO:0000259" key="9">
    <source>
        <dbReference type="PROSITE" id="PS51755"/>
    </source>
</evidence>
<evidence type="ECO:0000256" key="1">
    <source>
        <dbReference type="ARBA" id="ARBA00004496"/>
    </source>
</evidence>
<proteinExistence type="predicted"/>
<dbReference type="InterPro" id="IPR011006">
    <property type="entry name" value="CheY-like_superfamily"/>
</dbReference>
<dbReference type="SUPFAM" id="SSF46894">
    <property type="entry name" value="C-terminal effector domain of the bipartite response regulators"/>
    <property type="match status" value="1"/>
</dbReference>
<dbReference type="InterPro" id="IPR039420">
    <property type="entry name" value="WalR-like"/>
</dbReference>
<evidence type="ECO:0000256" key="6">
    <source>
        <dbReference type="ARBA" id="ARBA00023125"/>
    </source>
</evidence>
<evidence type="ECO:0000256" key="8">
    <source>
        <dbReference type="PROSITE-ProRule" id="PRU01091"/>
    </source>
</evidence>
<dbReference type="InterPro" id="IPR001867">
    <property type="entry name" value="OmpR/PhoB-type_DNA-bd"/>
</dbReference>
<evidence type="ECO:0000313" key="10">
    <source>
        <dbReference type="EMBL" id="VVD66440.1"/>
    </source>
</evidence>
<dbReference type="Proteomes" id="UP000406256">
    <property type="component" value="Unassembled WGS sequence"/>
</dbReference>
<dbReference type="RefSeq" id="WP_150667199.1">
    <property type="nucleotide sequence ID" value="NZ_CABPSB010000001.1"/>
</dbReference>
<evidence type="ECO:0000256" key="2">
    <source>
        <dbReference type="ARBA" id="ARBA00022490"/>
    </source>
</evidence>
<dbReference type="PANTHER" id="PTHR48111">
    <property type="entry name" value="REGULATOR OF RPOS"/>
    <property type="match status" value="1"/>
</dbReference>
<evidence type="ECO:0000256" key="7">
    <source>
        <dbReference type="ARBA" id="ARBA00023163"/>
    </source>
</evidence>
<keyword evidence="7" id="KW-0804">Transcription</keyword>
<keyword evidence="6 8" id="KW-0238">DNA-binding</keyword>
<protein>
    <submittedName>
        <fullName evidence="10">Transcriptional regulatory protein QseB</fullName>
    </submittedName>
</protein>
<organism evidence="10 11">
    <name type="scientific">Pandoraea anhela</name>
    <dbReference type="NCBI Taxonomy" id="2508295"/>
    <lineage>
        <taxon>Bacteria</taxon>
        <taxon>Pseudomonadati</taxon>
        <taxon>Pseudomonadota</taxon>
        <taxon>Betaproteobacteria</taxon>
        <taxon>Burkholderiales</taxon>
        <taxon>Burkholderiaceae</taxon>
        <taxon>Pandoraea</taxon>
    </lineage>
</organism>
<keyword evidence="3" id="KW-0597">Phosphoprotein</keyword>
<dbReference type="GO" id="GO:0005829">
    <property type="term" value="C:cytosol"/>
    <property type="evidence" value="ECO:0007669"/>
    <property type="project" value="TreeGrafter"/>
</dbReference>
<evidence type="ECO:0000256" key="5">
    <source>
        <dbReference type="ARBA" id="ARBA00023015"/>
    </source>
</evidence>
<dbReference type="Pfam" id="PF00486">
    <property type="entry name" value="Trans_reg_C"/>
    <property type="match status" value="1"/>
</dbReference>
<dbReference type="GO" id="GO:0006355">
    <property type="term" value="P:regulation of DNA-templated transcription"/>
    <property type="evidence" value="ECO:0007669"/>
    <property type="project" value="InterPro"/>
</dbReference>
<keyword evidence="2" id="KW-0963">Cytoplasm</keyword>
<dbReference type="SMART" id="SM00862">
    <property type="entry name" value="Trans_reg_C"/>
    <property type="match status" value="1"/>
</dbReference>
<dbReference type="GO" id="GO:0032993">
    <property type="term" value="C:protein-DNA complex"/>
    <property type="evidence" value="ECO:0007669"/>
    <property type="project" value="TreeGrafter"/>
</dbReference>
<dbReference type="CDD" id="cd00383">
    <property type="entry name" value="trans_reg_C"/>
    <property type="match status" value="1"/>
</dbReference>
<sequence length="243" mass="26728">MKFAILTRDFALYEAVRNSFEVDGACHHFTDAEQYAAAALSASYCAILVDASLGPGDMQRVLARRRGGRSEGVPVISMATPAWMLDFAFRSGCDDVVMYPLDVNELHVRLSLAMQRRASATAARSSDILEIGAYVVDRGRDTVTVQGVEVVLTAREFAVAWLFFSQPEVRISRQEIAGAIWANDEGVVGRSIEQHVYKLRNRLGLRGDHGLTLRTVYGGGYTLERQGQRVEPAQRNTGSFAPA</sequence>
<dbReference type="SUPFAM" id="SSF52172">
    <property type="entry name" value="CheY-like"/>
    <property type="match status" value="1"/>
</dbReference>
<dbReference type="EMBL" id="CABPSB010000001">
    <property type="protein sequence ID" value="VVD66440.1"/>
    <property type="molecule type" value="Genomic_DNA"/>
</dbReference>
<gene>
    <name evidence="10" type="primary">qseB_1</name>
    <name evidence="10" type="ORF">PAN31108_00382</name>
</gene>